<accession>A0AAD5U2G1</accession>
<dbReference type="EMBL" id="JADGJW010000275">
    <property type="protein sequence ID" value="KAJ3220763.1"/>
    <property type="molecule type" value="Genomic_DNA"/>
</dbReference>
<proteinExistence type="predicted"/>
<organism evidence="2 3">
    <name type="scientific">Clydaea vesicula</name>
    <dbReference type="NCBI Taxonomy" id="447962"/>
    <lineage>
        <taxon>Eukaryota</taxon>
        <taxon>Fungi</taxon>
        <taxon>Fungi incertae sedis</taxon>
        <taxon>Chytridiomycota</taxon>
        <taxon>Chytridiomycota incertae sedis</taxon>
        <taxon>Chytridiomycetes</taxon>
        <taxon>Lobulomycetales</taxon>
        <taxon>Lobulomycetaceae</taxon>
        <taxon>Clydaea</taxon>
    </lineage>
</organism>
<protein>
    <submittedName>
        <fullName evidence="2">Uncharacterized protein</fullName>
    </submittedName>
</protein>
<reference evidence="2" key="1">
    <citation type="submission" date="2020-05" db="EMBL/GenBank/DDBJ databases">
        <title>Phylogenomic resolution of chytrid fungi.</title>
        <authorList>
            <person name="Stajich J.E."/>
            <person name="Amses K."/>
            <person name="Simmons R."/>
            <person name="Seto K."/>
            <person name="Myers J."/>
            <person name="Bonds A."/>
            <person name="Quandt C.A."/>
            <person name="Barry K."/>
            <person name="Liu P."/>
            <person name="Grigoriev I."/>
            <person name="Longcore J.E."/>
            <person name="James T.Y."/>
        </authorList>
    </citation>
    <scope>NUCLEOTIDE SEQUENCE</scope>
    <source>
        <strain evidence="2">JEL0476</strain>
    </source>
</reference>
<evidence type="ECO:0000313" key="3">
    <source>
        <dbReference type="Proteomes" id="UP001211065"/>
    </source>
</evidence>
<keyword evidence="3" id="KW-1185">Reference proteome</keyword>
<comment type="caution">
    <text evidence="2">The sequence shown here is derived from an EMBL/GenBank/DDBJ whole genome shotgun (WGS) entry which is preliminary data.</text>
</comment>
<evidence type="ECO:0000313" key="2">
    <source>
        <dbReference type="EMBL" id="KAJ3220763.1"/>
    </source>
</evidence>
<name>A0AAD5U2G1_9FUNG</name>
<gene>
    <name evidence="2" type="ORF">HK099_004027</name>
</gene>
<dbReference type="AlphaFoldDB" id="A0AAD5U2G1"/>
<feature type="compositionally biased region" description="Polar residues" evidence="1">
    <location>
        <begin position="17"/>
        <end position="35"/>
    </location>
</feature>
<feature type="region of interest" description="Disordered" evidence="1">
    <location>
        <begin position="17"/>
        <end position="55"/>
    </location>
</feature>
<feature type="compositionally biased region" description="Low complexity" evidence="1">
    <location>
        <begin position="36"/>
        <end position="55"/>
    </location>
</feature>
<evidence type="ECO:0000256" key="1">
    <source>
        <dbReference type="SAM" id="MobiDB-lite"/>
    </source>
</evidence>
<sequence length="346" mass="39270">MKRSKVVFVESRYKTQVKVSSKQPAANNVNSSNLGTQKASSSTTPTSKSKTVNKSLKSTKQLSTVTLKESSKLNATSVATISLKNSENFKATPVKESEKENINEENFATNKNEKNFLPLCSKSALASSSAKSPTVSKEDEIFISKVKLLQVHYLKLKLKKNLDEKIQKEILNLKKYISELLIKKKKKVSTLSLNLNKKKFLFNQVQKFDLIFSSGLLEENIEEDFTSSQTAAMFSLYEALFQLVKNFVFKFELIDVSVVDIALFRDTMYSAAVEIQKLLNASGIDEFMIFSVQFKQFLKVMEEKLGVIEDCLNVKEKLQHLNVIQENFNIEKYFSQRNSTIISELL</sequence>
<dbReference type="Proteomes" id="UP001211065">
    <property type="component" value="Unassembled WGS sequence"/>
</dbReference>